<accession>A0A7X2ZTN6</accession>
<protein>
    <recommendedName>
        <fullName evidence="3">VCBS repeat-containing protein</fullName>
    </recommendedName>
</protein>
<gene>
    <name evidence="1" type="ORF">D9O36_10160</name>
</gene>
<evidence type="ECO:0000313" key="2">
    <source>
        <dbReference type="Proteomes" id="UP000540519"/>
    </source>
</evidence>
<organism evidence="1 2">
    <name type="scientific">Zobellia amurskyensis</name>
    <dbReference type="NCBI Taxonomy" id="248905"/>
    <lineage>
        <taxon>Bacteria</taxon>
        <taxon>Pseudomonadati</taxon>
        <taxon>Bacteroidota</taxon>
        <taxon>Flavobacteriia</taxon>
        <taxon>Flavobacteriales</taxon>
        <taxon>Flavobacteriaceae</taxon>
        <taxon>Zobellia</taxon>
    </lineage>
</organism>
<dbReference type="AlphaFoldDB" id="A0A7X2ZTN6"/>
<name>A0A7X2ZTN6_9FLAO</name>
<evidence type="ECO:0008006" key="3">
    <source>
        <dbReference type="Google" id="ProtNLM"/>
    </source>
</evidence>
<sequence>MDGDLDIILNPKQNVSILQNQDNQLFEFMVISQNESEFLNLSSWKDILVMSEDLDHDGDKDILFNTNYILNESTFTESD</sequence>
<dbReference type="InterPro" id="IPR028994">
    <property type="entry name" value="Integrin_alpha_N"/>
</dbReference>
<proteinExistence type="predicted"/>
<dbReference type="Proteomes" id="UP000540519">
    <property type="component" value="Unassembled WGS sequence"/>
</dbReference>
<dbReference type="EMBL" id="RCNR01000015">
    <property type="protein sequence ID" value="MUH36205.1"/>
    <property type="molecule type" value="Genomic_DNA"/>
</dbReference>
<dbReference type="RefSeq" id="WP_155599832.1">
    <property type="nucleotide sequence ID" value="NZ_RCNR01000015.1"/>
</dbReference>
<dbReference type="SUPFAM" id="SSF69318">
    <property type="entry name" value="Integrin alpha N-terminal domain"/>
    <property type="match status" value="1"/>
</dbReference>
<evidence type="ECO:0000313" key="1">
    <source>
        <dbReference type="EMBL" id="MUH36205.1"/>
    </source>
</evidence>
<comment type="caution">
    <text evidence="1">The sequence shown here is derived from an EMBL/GenBank/DDBJ whole genome shotgun (WGS) entry which is preliminary data.</text>
</comment>
<reference evidence="1 2" key="1">
    <citation type="journal article" date="2019" name="Mar. Drugs">
        <title>Comparative Genomics and CAZyme Genome Repertoires of Marine Zobellia amurskyensis KMM 3526(T) and Zobellia laminariae KMM 3676(T).</title>
        <authorList>
            <person name="Chernysheva N."/>
            <person name="Bystritskaya E."/>
            <person name="Stenkova A."/>
            <person name="Golovkin I."/>
            <person name="Nedashkovskaya O."/>
            <person name="Isaeva M."/>
        </authorList>
    </citation>
    <scope>NUCLEOTIDE SEQUENCE [LARGE SCALE GENOMIC DNA]</scope>
    <source>
        <strain evidence="1 2">KMM 3526</strain>
    </source>
</reference>
<keyword evidence="2" id="KW-1185">Reference proteome</keyword>